<dbReference type="EMBL" id="JAEPQZ010000025">
    <property type="protein sequence ID" value="KAG2171241.1"/>
    <property type="molecule type" value="Genomic_DNA"/>
</dbReference>
<protein>
    <recommendedName>
        <fullName evidence="1">Adaptor protein Cbl EF hand-like domain-containing protein</fullName>
    </recommendedName>
</protein>
<evidence type="ECO:0000313" key="3">
    <source>
        <dbReference type="Proteomes" id="UP000654370"/>
    </source>
</evidence>
<dbReference type="Proteomes" id="UP000654370">
    <property type="component" value="Unassembled WGS sequence"/>
</dbReference>
<organism evidence="2 3">
    <name type="scientific">Mortierella isabellina</name>
    <name type="common">Filamentous fungus</name>
    <name type="synonym">Umbelopsis isabellina</name>
    <dbReference type="NCBI Taxonomy" id="91625"/>
    <lineage>
        <taxon>Eukaryota</taxon>
        <taxon>Fungi</taxon>
        <taxon>Fungi incertae sedis</taxon>
        <taxon>Mucoromycota</taxon>
        <taxon>Mucoromycotina</taxon>
        <taxon>Umbelopsidomycetes</taxon>
        <taxon>Umbelopsidales</taxon>
        <taxon>Umbelopsidaceae</taxon>
        <taxon>Umbelopsis</taxon>
    </lineage>
</organism>
<sequence>MKSILKHIEESKVKSDEIVKNNIRAGQYRQFFKNKSKELSEGLVEMREDLDSIAPEPPSRLPLTAMIFWDNHFHNEKSIAWDYFVSHYTSENAITSMEMERKFKKFLCNIDDEYISIYTFYSTCSQFGYPIMLFIDNHVDTMKLAELIMSLTKELYSPEFGLHWGKLLELKDKAKINGKSNDKEIWLSILHQYRSKASQEMLDNVDIPGKARIYTFIEVCETIDEVNYNEILHLNANKSWDKGRPQVYSF</sequence>
<name>A0A8H7PD93_MORIS</name>
<gene>
    <name evidence="2" type="ORF">INT43_004459</name>
</gene>
<feature type="domain" description="Adaptor protein Cbl EF hand-like" evidence="1">
    <location>
        <begin position="65"/>
        <end position="132"/>
    </location>
</feature>
<proteinExistence type="predicted"/>
<dbReference type="OrthoDB" id="2227827at2759"/>
<accession>A0A8H7PD93</accession>
<comment type="caution">
    <text evidence="2">The sequence shown here is derived from an EMBL/GenBank/DDBJ whole genome shotgun (WGS) entry which is preliminary data.</text>
</comment>
<dbReference type="Gene3D" id="1.10.238.10">
    <property type="entry name" value="EF-hand"/>
    <property type="match status" value="1"/>
</dbReference>
<dbReference type="Pfam" id="PF02761">
    <property type="entry name" value="Cbl_N2"/>
    <property type="match status" value="1"/>
</dbReference>
<dbReference type="GO" id="GO:0005509">
    <property type="term" value="F:calcium ion binding"/>
    <property type="evidence" value="ECO:0007669"/>
    <property type="project" value="InterPro"/>
</dbReference>
<keyword evidence="3" id="KW-1185">Reference proteome</keyword>
<reference evidence="2" key="1">
    <citation type="submission" date="2020-12" db="EMBL/GenBank/DDBJ databases">
        <title>Metabolic potential, ecology and presence of endohyphal bacteria is reflected in genomic diversity of Mucoromycotina.</title>
        <authorList>
            <person name="Muszewska A."/>
            <person name="Okrasinska A."/>
            <person name="Steczkiewicz K."/>
            <person name="Drgas O."/>
            <person name="Orlowska M."/>
            <person name="Perlinska-Lenart U."/>
            <person name="Aleksandrzak-Piekarczyk T."/>
            <person name="Szatraj K."/>
            <person name="Zielenkiewicz U."/>
            <person name="Pilsyk S."/>
            <person name="Malc E."/>
            <person name="Mieczkowski P."/>
            <person name="Kruszewska J.S."/>
            <person name="Biernat P."/>
            <person name="Pawlowska J."/>
        </authorList>
    </citation>
    <scope>NUCLEOTIDE SEQUENCE</scope>
    <source>
        <strain evidence="2">WA0000067209</strain>
    </source>
</reference>
<dbReference type="InterPro" id="IPR014741">
    <property type="entry name" value="Adaptor_Cbl_EF_hand-like"/>
</dbReference>
<evidence type="ECO:0000313" key="2">
    <source>
        <dbReference type="EMBL" id="KAG2171241.1"/>
    </source>
</evidence>
<dbReference type="AlphaFoldDB" id="A0A8H7PD93"/>
<evidence type="ECO:0000259" key="1">
    <source>
        <dbReference type="Pfam" id="PF02761"/>
    </source>
</evidence>